<dbReference type="AlphaFoldDB" id="A0A7R9HYK3"/>
<proteinExistence type="predicted"/>
<sequence length="499" mass="57605">MESEQSHSEEGRKPQQLDWFCFERNFREVIEELRLKRTQGSITCDINNLTAGHVDKGVSLILFTHRSLKPSWTLLVDTRAELQLAVMARHDMERSLDRERRDAQAMRMQLDLAVKTNRRWEEERASIKGSASQYRVQLESATRERDALKEQLHNLQLENTKLQRSVEEQEVHLRCQQELQNNSISLQAKTRTGLDEVKRNIQKLLEDHRLLERQVAAAQEVGTKVQSAMDNFSIFEDSQKKETAALEKQLICINTELQKCKSQEAILPKQDSQAESNKQIAEWQSSVREMKARLASERESYVLLSSTLEGALKAQAAFQAMTEEAGHKVDKLNTDIQEHQEKQKQLINERNELKTNLEQTVKKLSTSEDALKEAHVLLRRPESKEMSTQTQVIQSQDKEIMTEKIQEVIDETEEKLTNEMLEECKQGDNIEDNNHKEDSQMVVIEEELDSTIVETSTEIKQEIVNLCSQEAGMNEDSKEDITQIIQLENNVANIINIKQ</sequence>
<gene>
    <name evidence="2" type="ORF">TBIB3V08_LOCUS3470</name>
</gene>
<evidence type="ECO:0000256" key="1">
    <source>
        <dbReference type="SAM" id="Coils"/>
    </source>
</evidence>
<protein>
    <submittedName>
        <fullName evidence="2">Uncharacterized protein</fullName>
    </submittedName>
</protein>
<reference evidence="2" key="1">
    <citation type="submission" date="2020-11" db="EMBL/GenBank/DDBJ databases">
        <authorList>
            <person name="Tran Van P."/>
        </authorList>
    </citation>
    <scope>NUCLEOTIDE SEQUENCE</scope>
</reference>
<accession>A0A7R9HYK3</accession>
<organism evidence="2">
    <name type="scientific">Timema bartmani</name>
    <dbReference type="NCBI Taxonomy" id="61472"/>
    <lineage>
        <taxon>Eukaryota</taxon>
        <taxon>Metazoa</taxon>
        <taxon>Ecdysozoa</taxon>
        <taxon>Arthropoda</taxon>
        <taxon>Hexapoda</taxon>
        <taxon>Insecta</taxon>
        <taxon>Pterygota</taxon>
        <taxon>Neoptera</taxon>
        <taxon>Polyneoptera</taxon>
        <taxon>Phasmatodea</taxon>
        <taxon>Timematodea</taxon>
        <taxon>Timematoidea</taxon>
        <taxon>Timematidae</taxon>
        <taxon>Timema</taxon>
    </lineage>
</organism>
<keyword evidence="1" id="KW-0175">Coiled coil</keyword>
<name>A0A7R9HYK3_9NEOP</name>
<feature type="coiled-coil region" evidence="1">
    <location>
        <begin position="322"/>
        <end position="374"/>
    </location>
</feature>
<evidence type="ECO:0000313" key="2">
    <source>
        <dbReference type="EMBL" id="CAD7440991.1"/>
    </source>
</evidence>
<feature type="coiled-coil region" evidence="1">
    <location>
        <begin position="89"/>
        <end position="221"/>
    </location>
</feature>
<dbReference type="EMBL" id="OD565155">
    <property type="protein sequence ID" value="CAD7440991.1"/>
    <property type="molecule type" value="Genomic_DNA"/>
</dbReference>